<accession>A0A0E9PEJ8</accession>
<reference evidence="1" key="2">
    <citation type="journal article" date="2015" name="Fish Shellfish Immunol.">
        <title>Early steps in the European eel (Anguilla anguilla)-Vibrio vulnificus interaction in the gills: Role of the RtxA13 toxin.</title>
        <authorList>
            <person name="Callol A."/>
            <person name="Pajuelo D."/>
            <person name="Ebbesson L."/>
            <person name="Teles M."/>
            <person name="MacKenzie S."/>
            <person name="Amaro C."/>
        </authorList>
    </citation>
    <scope>NUCLEOTIDE SEQUENCE</scope>
</reference>
<evidence type="ECO:0000313" key="1">
    <source>
        <dbReference type="EMBL" id="JAH02253.1"/>
    </source>
</evidence>
<reference evidence="1" key="1">
    <citation type="submission" date="2014-11" db="EMBL/GenBank/DDBJ databases">
        <authorList>
            <person name="Amaro Gonzalez C."/>
        </authorList>
    </citation>
    <scope>NUCLEOTIDE SEQUENCE</scope>
</reference>
<organism evidence="1">
    <name type="scientific">Anguilla anguilla</name>
    <name type="common">European freshwater eel</name>
    <name type="synonym">Muraena anguilla</name>
    <dbReference type="NCBI Taxonomy" id="7936"/>
    <lineage>
        <taxon>Eukaryota</taxon>
        <taxon>Metazoa</taxon>
        <taxon>Chordata</taxon>
        <taxon>Craniata</taxon>
        <taxon>Vertebrata</taxon>
        <taxon>Euteleostomi</taxon>
        <taxon>Actinopterygii</taxon>
        <taxon>Neopterygii</taxon>
        <taxon>Teleostei</taxon>
        <taxon>Anguilliformes</taxon>
        <taxon>Anguillidae</taxon>
        <taxon>Anguilla</taxon>
    </lineage>
</organism>
<proteinExistence type="predicted"/>
<dbReference type="EMBL" id="GBXM01106324">
    <property type="protein sequence ID" value="JAH02253.1"/>
    <property type="molecule type" value="Transcribed_RNA"/>
</dbReference>
<protein>
    <submittedName>
        <fullName evidence="1">Uncharacterized protein</fullName>
    </submittedName>
</protein>
<dbReference type="AlphaFoldDB" id="A0A0E9PEJ8"/>
<name>A0A0E9PEJ8_ANGAN</name>
<sequence>MLWNDLVIPTGKTIFVNGTSGLITNRVFGANL</sequence>